<evidence type="ECO:0000313" key="1">
    <source>
        <dbReference type="EMBL" id="MFF3669899.1"/>
    </source>
</evidence>
<dbReference type="Gene3D" id="3.30.70.3040">
    <property type="match status" value="1"/>
</dbReference>
<accession>A0ABW6T168</accession>
<dbReference type="Proteomes" id="UP001602013">
    <property type="component" value="Unassembled WGS sequence"/>
</dbReference>
<organism evidence="1 2">
    <name type="scientific">Microtetraspora malaysiensis</name>
    <dbReference type="NCBI Taxonomy" id="161358"/>
    <lineage>
        <taxon>Bacteria</taxon>
        <taxon>Bacillati</taxon>
        <taxon>Actinomycetota</taxon>
        <taxon>Actinomycetes</taxon>
        <taxon>Streptosporangiales</taxon>
        <taxon>Streptosporangiaceae</taxon>
        <taxon>Microtetraspora</taxon>
    </lineage>
</organism>
<gene>
    <name evidence="1" type="ORF">ACFYXI_30365</name>
</gene>
<comment type="caution">
    <text evidence="1">The sequence shown here is derived from an EMBL/GenBank/DDBJ whole genome shotgun (WGS) entry which is preliminary data.</text>
</comment>
<keyword evidence="2" id="KW-1185">Reference proteome</keyword>
<proteinExistence type="predicted"/>
<protein>
    <submittedName>
        <fullName evidence="1">Uncharacterized protein</fullName>
    </submittedName>
</protein>
<name>A0ABW6T168_9ACTN</name>
<evidence type="ECO:0000313" key="2">
    <source>
        <dbReference type="Proteomes" id="UP001602013"/>
    </source>
</evidence>
<reference evidence="1 2" key="1">
    <citation type="submission" date="2024-10" db="EMBL/GenBank/DDBJ databases">
        <title>The Natural Products Discovery Center: Release of the First 8490 Sequenced Strains for Exploring Actinobacteria Biosynthetic Diversity.</title>
        <authorList>
            <person name="Kalkreuter E."/>
            <person name="Kautsar S.A."/>
            <person name="Yang D."/>
            <person name="Bader C.D."/>
            <person name="Teijaro C.N."/>
            <person name="Fluegel L."/>
            <person name="Davis C.M."/>
            <person name="Simpson J.R."/>
            <person name="Lauterbach L."/>
            <person name="Steele A.D."/>
            <person name="Gui C."/>
            <person name="Meng S."/>
            <person name="Li G."/>
            <person name="Viehrig K."/>
            <person name="Ye F."/>
            <person name="Su P."/>
            <person name="Kiefer A.F."/>
            <person name="Nichols A."/>
            <person name="Cepeda A.J."/>
            <person name="Yan W."/>
            <person name="Fan B."/>
            <person name="Jiang Y."/>
            <person name="Adhikari A."/>
            <person name="Zheng C.-J."/>
            <person name="Schuster L."/>
            <person name="Cowan T.M."/>
            <person name="Smanski M.J."/>
            <person name="Chevrette M.G."/>
            <person name="De Carvalho L.P.S."/>
            <person name="Shen B."/>
        </authorList>
    </citation>
    <scope>NUCLEOTIDE SEQUENCE [LARGE SCALE GENOMIC DNA]</scope>
    <source>
        <strain evidence="1 2">NPDC002173</strain>
    </source>
</reference>
<sequence>MVNVRLKTGAERVAEARRTDPDMSPNTAWADQYVVEFGRGADVVSLRHHLASIPGLTNPWVERTSFWHDKVDITILVCPANDNNTHRCNDRGQVTDAERRLIEAKLRSLPGIKKIYFESPQHRRKVLSRMERCPRLRPNLIGSAYHLKLEPGMSADNYWKDLRDLPAVFYVFDTHKIAVSDTNQVERKRDC</sequence>
<dbReference type="RefSeq" id="WP_387416173.1">
    <property type="nucleotide sequence ID" value="NZ_JBIASD010000025.1"/>
</dbReference>
<dbReference type="EMBL" id="JBIASD010000025">
    <property type="protein sequence ID" value="MFF3669899.1"/>
    <property type="molecule type" value="Genomic_DNA"/>
</dbReference>